<feature type="transmembrane region" description="Helical" evidence="1">
    <location>
        <begin position="6"/>
        <end position="24"/>
    </location>
</feature>
<comment type="caution">
    <text evidence="3">The sequence shown here is derived from an EMBL/GenBank/DDBJ whole genome shotgun (WGS) entry which is preliminary data.</text>
</comment>
<feature type="non-terminal residue" evidence="3">
    <location>
        <position position="1"/>
    </location>
</feature>
<keyword evidence="1" id="KW-0812">Transmembrane</keyword>
<proteinExistence type="predicted"/>
<evidence type="ECO:0000259" key="2">
    <source>
        <dbReference type="Pfam" id="PF07786"/>
    </source>
</evidence>
<feature type="transmembrane region" description="Helical" evidence="1">
    <location>
        <begin position="113"/>
        <end position="132"/>
    </location>
</feature>
<evidence type="ECO:0000256" key="1">
    <source>
        <dbReference type="SAM" id="Phobius"/>
    </source>
</evidence>
<dbReference type="EMBL" id="BART01029001">
    <property type="protein sequence ID" value="GAG95893.1"/>
    <property type="molecule type" value="Genomic_DNA"/>
</dbReference>
<feature type="transmembrane region" description="Helical" evidence="1">
    <location>
        <begin position="175"/>
        <end position="197"/>
    </location>
</feature>
<organism evidence="3">
    <name type="scientific">marine sediment metagenome</name>
    <dbReference type="NCBI Taxonomy" id="412755"/>
    <lineage>
        <taxon>unclassified sequences</taxon>
        <taxon>metagenomes</taxon>
        <taxon>ecological metagenomes</taxon>
    </lineage>
</organism>
<feature type="transmembrane region" description="Helical" evidence="1">
    <location>
        <begin position="203"/>
        <end position="221"/>
    </location>
</feature>
<feature type="transmembrane region" description="Helical" evidence="1">
    <location>
        <begin position="73"/>
        <end position="93"/>
    </location>
</feature>
<reference evidence="3" key="1">
    <citation type="journal article" date="2014" name="Front. Microbiol.">
        <title>High frequency of phylogenetically diverse reductive dehalogenase-homologous genes in deep subseafloor sedimentary metagenomes.</title>
        <authorList>
            <person name="Kawai M."/>
            <person name="Futagami T."/>
            <person name="Toyoda A."/>
            <person name="Takaki Y."/>
            <person name="Nishi S."/>
            <person name="Hori S."/>
            <person name="Arai W."/>
            <person name="Tsubouchi T."/>
            <person name="Morono Y."/>
            <person name="Uchiyama I."/>
            <person name="Ito T."/>
            <person name="Fujiyama A."/>
            <person name="Inagaki F."/>
            <person name="Takami H."/>
        </authorList>
    </citation>
    <scope>NUCLEOTIDE SEQUENCE</scope>
    <source>
        <strain evidence="3">Expedition CK06-06</strain>
    </source>
</reference>
<protein>
    <recommendedName>
        <fullName evidence="2">Heparan-alpha-glucosaminide N-acetyltransferase catalytic domain-containing protein</fullName>
    </recommendedName>
</protein>
<feature type="transmembrane region" description="Helical" evidence="1">
    <location>
        <begin position="144"/>
        <end position="163"/>
    </location>
</feature>
<dbReference type="Pfam" id="PF07786">
    <property type="entry name" value="HGSNAT_cat"/>
    <property type="match status" value="1"/>
</dbReference>
<evidence type="ECO:0000313" key="3">
    <source>
        <dbReference type="EMBL" id="GAG95893.1"/>
    </source>
</evidence>
<keyword evidence="1" id="KW-1133">Transmembrane helix</keyword>
<feature type="transmembrane region" description="Helical" evidence="1">
    <location>
        <begin position="31"/>
        <end position="53"/>
    </location>
</feature>
<name>X1CI17_9ZZZZ</name>
<dbReference type="InterPro" id="IPR012429">
    <property type="entry name" value="HGSNAT_cat"/>
</dbReference>
<keyword evidence="1" id="KW-0472">Membrane</keyword>
<accession>X1CI17</accession>
<gene>
    <name evidence="3" type="ORF">S01H4_50994</name>
</gene>
<dbReference type="AlphaFoldDB" id="X1CI17"/>
<feature type="domain" description="Heparan-alpha-glucosaminide N-acetyltransferase catalytic" evidence="2">
    <location>
        <begin position="3"/>
        <end position="99"/>
    </location>
</feature>
<sequence length="257" mass="29998">STWIWAWNVLQTIAVSLLLTWPLLKTSKTIRIVLGIVILVADQCILILLTPYMGQPNMYGVFYHILFNPLDQYIILSFFSVFLIGTVVGDVFFEINNIKNQEERKRAIKYDFIKFSLLIGIILMIFGAIFSFPDFLYHGTFSSMVYSIGTVLVLLSILLYIEEFEVVKTKKSYRFFYYFSFYSFTIYLAHNPLYIIFFRQLNAFTIWIAIVGTTIFITLLLKGVHKKWGRKASLKTQLAILSLIILNKIEQKERKNN</sequence>